<reference evidence="1" key="1">
    <citation type="submission" date="2023-04" db="EMBL/GenBank/DDBJ databases">
        <title>Characterization and genome study of newly isolated Alicyclobacillus-specific phaga.</title>
        <authorList>
            <person name="Shymialevich D."/>
            <person name="Wojcicki M."/>
            <person name="Srednicka P."/>
            <person name="Swider O."/>
        </authorList>
    </citation>
    <scope>NUCLEOTIDE SEQUENCE</scope>
</reference>
<name>A0AAT9V859_9CAUD</name>
<evidence type="ECO:0000313" key="1">
    <source>
        <dbReference type="EMBL" id="WJJ55246.1"/>
    </source>
</evidence>
<evidence type="ECO:0008006" key="2">
    <source>
        <dbReference type="Google" id="ProtNLM"/>
    </source>
</evidence>
<proteinExistence type="predicted"/>
<gene>
    <name evidence="1" type="ORF">QB910_000002</name>
</gene>
<dbReference type="EMBL" id="OQ846916">
    <property type="protein sequence ID" value="WJJ55246.1"/>
    <property type="molecule type" value="Genomic_DNA"/>
</dbReference>
<accession>A0AAT9V859</accession>
<organism evidence="1">
    <name type="scientific">Alicyclobacillus phage KKP_3916</name>
    <dbReference type="NCBI Taxonomy" id="3040651"/>
    <lineage>
        <taxon>Viruses</taxon>
        <taxon>Duplodnaviria</taxon>
        <taxon>Heunggongvirae</taxon>
        <taxon>Uroviricota</taxon>
        <taxon>Caudoviricetes</taxon>
    </lineage>
</organism>
<sequence>MKPSELVNYRNGEGRIYIPNEIFEDLKKIIDKGVNIAFAYSYYYLITYLYRYSKYVEKRFTQPLLKELLGFSPTNKKIDYIIKKDGVLDTIGYTRTVKDYPVSYHLDDDKIPNFTLLSEWKVSHPEYAITQPEERNFRIKYPVKAFYRNEMAEYNDYFNGTFFEARNTHGIEIKTFLDMMDSDTEHELKCIGFYLYGFLCSRIGQYGGDWTAISKQQLVIDTRLSNWTIDTYIRRLQKRGFITVTHQDFFNNPAKLANVYEIKR</sequence>
<protein>
    <recommendedName>
        <fullName evidence="2">Replication initiation protein</fullName>
    </recommendedName>
</protein>